<evidence type="ECO:0000256" key="9">
    <source>
        <dbReference type="PROSITE-ProRule" id="PRU00283"/>
    </source>
</evidence>
<sequence length="385" mass="43262">MNRLTVGMHVDIKRSDGRVHGAVITDIKEDAKTVNVEWFEKGETKGKEVDYLNLIKQNPTLDPSLLSNPFLSSKENDVVVVTKRPSPTIEKNGSLHTTPAITPTSSEDPILPAIRPSNGVGLGTNRKSVIVESKPATAASPVAATRKAVLPHPKARVLPLRPRPSEAFDPDATFIAPLPPPNRETPKIEEPPTFIAPAPVTNAPTNMVNMTLTNATAKSSCVNEVEKLAHKREERRQQQADAKRQINERKSIDPGNPNWQFLCMIRDYRSQVDYRPLQFNDGVIDNRICVCVRKRPLSRPEIQRKEIEVLTIPNKDHLVVHQPQQKVDLTKYLENQKFRFDYTFDENTNNEMVYKFTAQPLVKTIFQKGFATCFAYGQTGSGWLL</sequence>
<comment type="caution">
    <text evidence="9">Lacks conserved residue(s) required for the propagation of feature annotation.</text>
</comment>
<dbReference type="Proteomes" id="UP000887577">
    <property type="component" value="Unplaced"/>
</dbReference>
<dbReference type="InterPro" id="IPR001752">
    <property type="entry name" value="Kinesin_motor_dom"/>
</dbReference>
<evidence type="ECO:0000256" key="3">
    <source>
        <dbReference type="ARBA" id="ARBA00022701"/>
    </source>
</evidence>
<dbReference type="PROSITE" id="PS50067">
    <property type="entry name" value="KINESIN_MOTOR_2"/>
    <property type="match status" value="1"/>
</dbReference>
<comment type="subcellular location">
    <subcellularLocation>
        <location evidence="1">Cytoplasm</location>
        <location evidence="1">Cytoskeleton</location>
    </subcellularLocation>
</comment>
<dbReference type="AlphaFoldDB" id="A0A914ZGT4"/>
<dbReference type="GO" id="GO:0005524">
    <property type="term" value="F:ATP binding"/>
    <property type="evidence" value="ECO:0007669"/>
    <property type="project" value="UniProtKB-KW"/>
</dbReference>
<dbReference type="InterPro" id="IPR054473">
    <property type="entry name" value="KIF2A-like_N"/>
</dbReference>
<dbReference type="SUPFAM" id="SSF52540">
    <property type="entry name" value="P-loop containing nucleoside triphosphate hydrolases"/>
    <property type="match status" value="1"/>
</dbReference>
<evidence type="ECO:0000256" key="1">
    <source>
        <dbReference type="ARBA" id="ARBA00004245"/>
    </source>
</evidence>
<dbReference type="GO" id="GO:0007019">
    <property type="term" value="P:microtubule depolymerization"/>
    <property type="evidence" value="ECO:0007669"/>
    <property type="project" value="TreeGrafter"/>
</dbReference>
<dbReference type="InterPro" id="IPR027417">
    <property type="entry name" value="P-loop_NTPase"/>
</dbReference>
<evidence type="ECO:0000313" key="12">
    <source>
        <dbReference type="Proteomes" id="UP000887577"/>
    </source>
</evidence>
<keyword evidence="12" id="KW-1185">Reference proteome</keyword>
<evidence type="ECO:0000256" key="10">
    <source>
        <dbReference type="SAM" id="MobiDB-lite"/>
    </source>
</evidence>
<feature type="region of interest" description="Disordered" evidence="10">
    <location>
        <begin position="160"/>
        <end position="181"/>
    </location>
</feature>
<feature type="region of interest" description="Disordered" evidence="10">
    <location>
        <begin position="89"/>
        <end position="119"/>
    </location>
</feature>
<keyword evidence="3" id="KW-0493">Microtubule</keyword>
<evidence type="ECO:0000313" key="13">
    <source>
        <dbReference type="WBParaSite" id="PSU_v2.g9496.t1"/>
    </source>
</evidence>
<evidence type="ECO:0000256" key="4">
    <source>
        <dbReference type="ARBA" id="ARBA00022741"/>
    </source>
</evidence>
<dbReference type="GO" id="GO:0003777">
    <property type="term" value="F:microtubule motor activity"/>
    <property type="evidence" value="ECO:0007669"/>
    <property type="project" value="InterPro"/>
</dbReference>
<proteinExistence type="inferred from homology"/>
<evidence type="ECO:0000259" key="11">
    <source>
        <dbReference type="PROSITE" id="PS50067"/>
    </source>
</evidence>
<dbReference type="PANTHER" id="PTHR47971">
    <property type="entry name" value="KINESIN-RELATED PROTEIN 6"/>
    <property type="match status" value="1"/>
</dbReference>
<comment type="similarity">
    <text evidence="9">Belongs to the TRAFAC class myosin-kinesin ATPase superfamily. Kinesin family.</text>
</comment>
<dbReference type="Pfam" id="PF22923">
    <property type="entry name" value="KIF2A-like_1st"/>
    <property type="match status" value="1"/>
</dbReference>
<keyword evidence="7" id="KW-0505">Motor protein</keyword>
<keyword evidence="2" id="KW-0963">Cytoplasm</keyword>
<evidence type="ECO:0000256" key="7">
    <source>
        <dbReference type="ARBA" id="ARBA00023175"/>
    </source>
</evidence>
<dbReference type="Gene3D" id="3.40.850.10">
    <property type="entry name" value="Kinesin motor domain"/>
    <property type="match status" value="1"/>
</dbReference>
<reference evidence="13" key="1">
    <citation type="submission" date="2022-11" db="UniProtKB">
        <authorList>
            <consortium name="WormBaseParasite"/>
        </authorList>
    </citation>
    <scope>IDENTIFICATION</scope>
</reference>
<dbReference type="GO" id="GO:0008017">
    <property type="term" value="F:microtubule binding"/>
    <property type="evidence" value="ECO:0007669"/>
    <property type="project" value="InterPro"/>
</dbReference>
<evidence type="ECO:0000256" key="8">
    <source>
        <dbReference type="ARBA" id="ARBA00023212"/>
    </source>
</evidence>
<dbReference type="Pfam" id="PF00225">
    <property type="entry name" value="Kinesin"/>
    <property type="match status" value="1"/>
</dbReference>
<keyword evidence="8" id="KW-0206">Cytoskeleton</keyword>
<dbReference type="GO" id="GO:0005874">
    <property type="term" value="C:microtubule"/>
    <property type="evidence" value="ECO:0007669"/>
    <property type="project" value="UniProtKB-KW"/>
</dbReference>
<accession>A0A914ZGT4</accession>
<dbReference type="PANTHER" id="PTHR47971:SF8">
    <property type="entry name" value="KINESIN-LIKE PROTEIN"/>
    <property type="match status" value="1"/>
</dbReference>
<keyword evidence="4" id="KW-0547">Nucleotide-binding</keyword>
<keyword evidence="5" id="KW-0067">ATP-binding</keyword>
<feature type="compositionally biased region" description="Polar residues" evidence="10">
    <location>
        <begin position="89"/>
        <end position="107"/>
    </location>
</feature>
<dbReference type="InterPro" id="IPR036961">
    <property type="entry name" value="Kinesin_motor_dom_sf"/>
</dbReference>
<dbReference type="WBParaSite" id="PSU_v2.g9496.t1">
    <property type="protein sequence ID" value="PSU_v2.g9496.t1"/>
    <property type="gene ID" value="PSU_v2.g9496"/>
</dbReference>
<evidence type="ECO:0000256" key="2">
    <source>
        <dbReference type="ARBA" id="ARBA00022490"/>
    </source>
</evidence>
<dbReference type="InterPro" id="IPR027640">
    <property type="entry name" value="Kinesin-like_fam"/>
</dbReference>
<dbReference type="GO" id="GO:0007018">
    <property type="term" value="P:microtubule-based movement"/>
    <property type="evidence" value="ECO:0007669"/>
    <property type="project" value="InterPro"/>
</dbReference>
<evidence type="ECO:0000256" key="5">
    <source>
        <dbReference type="ARBA" id="ARBA00022840"/>
    </source>
</evidence>
<protein>
    <submittedName>
        <fullName evidence="13">Kinesin motor domain-containing protein</fullName>
    </submittedName>
</protein>
<organism evidence="12 13">
    <name type="scientific">Panagrolaimus superbus</name>
    <dbReference type="NCBI Taxonomy" id="310955"/>
    <lineage>
        <taxon>Eukaryota</taxon>
        <taxon>Metazoa</taxon>
        <taxon>Ecdysozoa</taxon>
        <taxon>Nematoda</taxon>
        <taxon>Chromadorea</taxon>
        <taxon>Rhabditida</taxon>
        <taxon>Tylenchina</taxon>
        <taxon>Panagrolaimomorpha</taxon>
        <taxon>Panagrolaimoidea</taxon>
        <taxon>Panagrolaimidae</taxon>
        <taxon>Panagrolaimus</taxon>
    </lineage>
</organism>
<keyword evidence="6" id="KW-0175">Coiled coil</keyword>
<evidence type="ECO:0000256" key="6">
    <source>
        <dbReference type="ARBA" id="ARBA00023054"/>
    </source>
</evidence>
<name>A0A914ZGT4_9BILA</name>
<feature type="domain" description="Kinesin motor" evidence="11">
    <location>
        <begin position="287"/>
        <end position="385"/>
    </location>
</feature>